<dbReference type="EMBL" id="OZ023705">
    <property type="protein sequence ID" value="CAK9875487.1"/>
    <property type="molecule type" value="Genomic_DNA"/>
</dbReference>
<protein>
    <submittedName>
        <fullName evidence="1">Uncharacterized protein</fullName>
    </submittedName>
</protein>
<evidence type="ECO:0000313" key="1">
    <source>
        <dbReference type="EMBL" id="CAK9875487.1"/>
    </source>
</evidence>
<gene>
    <name evidence="1" type="ORF">CSSPJE1EN2_LOCUS17736</name>
</gene>
<dbReference type="Proteomes" id="UP001497522">
    <property type="component" value="Chromosome 4"/>
</dbReference>
<proteinExistence type="predicted"/>
<keyword evidence="2" id="KW-1185">Reference proteome</keyword>
<name>A0ABP1BIV8_9BRYO</name>
<organism evidence="1 2">
    <name type="scientific">Sphagnum jensenii</name>
    <dbReference type="NCBI Taxonomy" id="128206"/>
    <lineage>
        <taxon>Eukaryota</taxon>
        <taxon>Viridiplantae</taxon>
        <taxon>Streptophyta</taxon>
        <taxon>Embryophyta</taxon>
        <taxon>Bryophyta</taxon>
        <taxon>Sphagnophytina</taxon>
        <taxon>Sphagnopsida</taxon>
        <taxon>Sphagnales</taxon>
        <taxon>Sphagnaceae</taxon>
        <taxon>Sphagnum</taxon>
    </lineage>
</organism>
<evidence type="ECO:0000313" key="2">
    <source>
        <dbReference type="Proteomes" id="UP001497522"/>
    </source>
</evidence>
<sequence length="154" mass="16960">MSVGKKKAKRNFRVCRLIHTFKQLVVTYPDVCRVLLRAESGEGISLWVLGILVTFKALLGNETGGAYAVHEDLILPGARMPAHVHYKRRGILAPAGFKNWFLEIGTPAIDLQELTPPEVTEENMKKAGELAKKYGLISTGHKDGDHGQPDAEIS</sequence>
<accession>A0ABP1BIV8</accession>
<reference evidence="1" key="1">
    <citation type="submission" date="2024-03" db="EMBL/GenBank/DDBJ databases">
        <authorList>
            <consortium name="ELIXIR-Norway"/>
            <consortium name="Elixir Norway"/>
        </authorList>
    </citation>
    <scope>NUCLEOTIDE SEQUENCE</scope>
</reference>
<dbReference type="InterPro" id="IPR014710">
    <property type="entry name" value="RmlC-like_jellyroll"/>
</dbReference>
<dbReference type="Gene3D" id="2.60.120.10">
    <property type="entry name" value="Jelly Rolls"/>
    <property type="match status" value="2"/>
</dbReference>